<proteinExistence type="predicted"/>
<dbReference type="EMBL" id="CABIJS010000344">
    <property type="protein sequence ID" value="VUZ50044.1"/>
    <property type="molecule type" value="Genomic_DNA"/>
</dbReference>
<keyword evidence="2" id="KW-1185">Reference proteome</keyword>
<name>A0A564YU16_HYMDI</name>
<dbReference type="Proteomes" id="UP000321570">
    <property type="component" value="Unassembled WGS sequence"/>
</dbReference>
<evidence type="ECO:0000313" key="1">
    <source>
        <dbReference type="EMBL" id="VUZ50044.1"/>
    </source>
</evidence>
<evidence type="ECO:0000313" key="2">
    <source>
        <dbReference type="Proteomes" id="UP000321570"/>
    </source>
</evidence>
<feature type="non-terminal residue" evidence="1">
    <location>
        <position position="1"/>
    </location>
</feature>
<dbReference type="AlphaFoldDB" id="A0A564YU16"/>
<gene>
    <name evidence="1" type="ORF">WMSIL1_LOCUS9009</name>
</gene>
<feature type="non-terminal residue" evidence="1">
    <location>
        <position position="175"/>
    </location>
</feature>
<reference evidence="1 2" key="1">
    <citation type="submission" date="2019-07" db="EMBL/GenBank/DDBJ databases">
        <authorList>
            <person name="Jastrzebski P J."/>
            <person name="Paukszto L."/>
            <person name="Jastrzebski P J."/>
        </authorList>
    </citation>
    <scope>NUCLEOTIDE SEQUENCE [LARGE SCALE GENOMIC DNA]</scope>
    <source>
        <strain evidence="1 2">WMS-il1</strain>
    </source>
</reference>
<sequence length="175" mass="20059">PLLRTLWTKAIIFLPFHDNPGDFLTKLRDIKPEERVRRLHKGAKLFNRHLRTVGKQVETAVAQLNRVLSLPQPTSPVVRTRFTAEIPESHISMYEVNVLYGDTKVVWSDTLGKVDPICNTQQRADFEGPLWTFESVPWTSCNSIASGCSKKFTVIILTYDRTPILLKNLLLFNRV</sequence>
<protein>
    <submittedName>
        <fullName evidence="1">Uncharacterized protein</fullName>
    </submittedName>
</protein>
<organism evidence="1 2">
    <name type="scientific">Hymenolepis diminuta</name>
    <name type="common">Rat tapeworm</name>
    <dbReference type="NCBI Taxonomy" id="6216"/>
    <lineage>
        <taxon>Eukaryota</taxon>
        <taxon>Metazoa</taxon>
        <taxon>Spiralia</taxon>
        <taxon>Lophotrochozoa</taxon>
        <taxon>Platyhelminthes</taxon>
        <taxon>Cestoda</taxon>
        <taxon>Eucestoda</taxon>
        <taxon>Cyclophyllidea</taxon>
        <taxon>Hymenolepididae</taxon>
        <taxon>Hymenolepis</taxon>
    </lineage>
</organism>
<accession>A0A564YU16</accession>